<dbReference type="EC" id="1.1.1.133" evidence="2"/>
<dbReference type="STRING" id="362257.SVTN_22060"/>
<comment type="similarity">
    <text evidence="1 2">Belongs to the dTDP-4-dehydrorhamnose reductase family.</text>
</comment>
<dbReference type="NCBIfam" id="TIGR01214">
    <property type="entry name" value="rmlD"/>
    <property type="match status" value="1"/>
</dbReference>
<sequence>MRPTRILLTGADGMLGRALTAALAASPATRDWPLLGVSLADFDIADREALDACVDAFGPDVVIHTAALAVVDTCETSPKTAMRVNIEGLRNIAAACRRHGARLLSLSSDYVFDGLGAPAGGYREEDLPNPLSVYGLTKVAGERICSLVPGHLNIRTSWLFGGTDEGVDVVLAAVRQLRRGEAPRLIHDQFSLPTYTADLADALVFLLTRETPVTGTLHIANSGTASWYEVGREIRAVLGTGPQPLPLPMAECGFIGGRPVDSTLGTARLAGLGLVLPHWRDALHRFLADLPADAPEDAVR</sequence>
<dbReference type="SUPFAM" id="SSF51735">
    <property type="entry name" value="NAD(P)-binding Rossmann-fold domains"/>
    <property type="match status" value="1"/>
</dbReference>
<dbReference type="PANTHER" id="PTHR10491:SF4">
    <property type="entry name" value="METHIONINE ADENOSYLTRANSFERASE 2 SUBUNIT BETA"/>
    <property type="match status" value="1"/>
</dbReference>
<dbReference type="PANTHER" id="PTHR10491">
    <property type="entry name" value="DTDP-4-DEHYDRORHAMNOSE REDUCTASE"/>
    <property type="match status" value="1"/>
</dbReference>
<dbReference type="AlphaFoldDB" id="A0A0B5IAE0"/>
<feature type="domain" description="RmlD-like substrate binding" evidence="3">
    <location>
        <begin position="5"/>
        <end position="289"/>
    </location>
</feature>
<comment type="function">
    <text evidence="2">Catalyzes the reduction of dTDP-6-deoxy-L-lyxo-4-hexulose to yield dTDP-L-rhamnose.</text>
</comment>
<accession>A0A0B5IAE0</accession>
<dbReference type="HOGENOM" id="CLU_045518_1_0_11"/>
<protein>
    <recommendedName>
        <fullName evidence="2">dTDP-4-dehydrorhamnose reductase</fullName>
        <ecNumber evidence="2">1.1.1.133</ecNumber>
    </recommendedName>
</protein>
<comment type="pathway">
    <text evidence="2">Carbohydrate biosynthesis; dTDP-L-rhamnose biosynthesis.</text>
</comment>
<dbReference type="InterPro" id="IPR029903">
    <property type="entry name" value="RmlD-like-bd"/>
</dbReference>
<dbReference type="CDD" id="cd05254">
    <property type="entry name" value="dTDP_HR_like_SDR_e"/>
    <property type="match status" value="1"/>
</dbReference>
<evidence type="ECO:0000256" key="1">
    <source>
        <dbReference type="ARBA" id="ARBA00010944"/>
    </source>
</evidence>
<dbReference type="RefSeq" id="WP_041130653.1">
    <property type="nucleotide sequence ID" value="NZ_CP010407.1"/>
</dbReference>
<dbReference type="Pfam" id="PF04321">
    <property type="entry name" value="RmlD_sub_bind"/>
    <property type="match status" value="1"/>
</dbReference>
<dbReference type="GO" id="GO:0005829">
    <property type="term" value="C:cytosol"/>
    <property type="evidence" value="ECO:0007669"/>
    <property type="project" value="TreeGrafter"/>
</dbReference>
<keyword evidence="2" id="KW-0560">Oxidoreductase</keyword>
<organism evidence="4 5">
    <name type="scientific">Streptomyces vietnamensis</name>
    <dbReference type="NCBI Taxonomy" id="362257"/>
    <lineage>
        <taxon>Bacteria</taxon>
        <taxon>Bacillati</taxon>
        <taxon>Actinomycetota</taxon>
        <taxon>Actinomycetes</taxon>
        <taxon>Kitasatosporales</taxon>
        <taxon>Streptomycetaceae</taxon>
        <taxon>Streptomyces</taxon>
    </lineage>
</organism>
<evidence type="ECO:0000256" key="2">
    <source>
        <dbReference type="RuleBase" id="RU364082"/>
    </source>
</evidence>
<dbReference type="InterPro" id="IPR036291">
    <property type="entry name" value="NAD(P)-bd_dom_sf"/>
</dbReference>
<dbReference type="EMBL" id="CP010407">
    <property type="protein sequence ID" value="AJF66653.1"/>
    <property type="molecule type" value="Genomic_DNA"/>
</dbReference>
<dbReference type="KEGG" id="svt:SVTN_22060"/>
<proteinExistence type="inferred from homology"/>
<dbReference type="GO" id="GO:0019305">
    <property type="term" value="P:dTDP-rhamnose biosynthetic process"/>
    <property type="evidence" value="ECO:0007669"/>
    <property type="project" value="UniProtKB-UniPathway"/>
</dbReference>
<name>A0A0B5IAE0_9ACTN</name>
<dbReference type="Proteomes" id="UP000031774">
    <property type="component" value="Chromosome"/>
</dbReference>
<dbReference type="UniPathway" id="UPA00124"/>
<keyword evidence="5" id="KW-1185">Reference proteome</keyword>
<keyword evidence="2" id="KW-0521">NADP</keyword>
<evidence type="ECO:0000313" key="5">
    <source>
        <dbReference type="Proteomes" id="UP000031774"/>
    </source>
</evidence>
<evidence type="ECO:0000259" key="3">
    <source>
        <dbReference type="Pfam" id="PF04321"/>
    </source>
</evidence>
<dbReference type="GO" id="GO:0008831">
    <property type="term" value="F:dTDP-4-dehydrorhamnose reductase activity"/>
    <property type="evidence" value="ECO:0007669"/>
    <property type="project" value="UniProtKB-EC"/>
</dbReference>
<dbReference type="InterPro" id="IPR005913">
    <property type="entry name" value="dTDP_dehydrorham_reduct"/>
</dbReference>
<evidence type="ECO:0000313" key="4">
    <source>
        <dbReference type="EMBL" id="AJF66653.1"/>
    </source>
</evidence>
<dbReference type="Gene3D" id="3.40.50.720">
    <property type="entry name" value="NAD(P)-binding Rossmann-like Domain"/>
    <property type="match status" value="1"/>
</dbReference>
<reference evidence="4 5" key="1">
    <citation type="submission" date="2014-12" db="EMBL/GenBank/DDBJ databases">
        <title>Complete genome sequence of Streptomyces vietnamensis strain GIMV4.0001, a genetic manipulable producer of the benzoisochromanequinone antibiotic granaticin.</title>
        <authorList>
            <person name="Deng M.R."/>
            <person name="Guo J."/>
            <person name="Ma L.Y."/>
            <person name="Feng G.D."/>
            <person name="Mo C.Y."/>
            <person name="Zhu H.H."/>
        </authorList>
    </citation>
    <scope>NUCLEOTIDE SEQUENCE [LARGE SCALE GENOMIC DNA]</scope>
    <source>
        <strain evidence="5">GIMV4.0001</strain>
    </source>
</reference>
<gene>
    <name evidence="4" type="ORF">SVTN_22060</name>
</gene>